<feature type="transmembrane region" description="Helical" evidence="1">
    <location>
        <begin position="12"/>
        <end position="29"/>
    </location>
</feature>
<dbReference type="AlphaFoldDB" id="A0AAV5T1J4"/>
<protein>
    <submittedName>
        <fullName evidence="2">Uncharacterized protein</fullName>
    </submittedName>
</protein>
<dbReference type="InterPro" id="IPR008914">
    <property type="entry name" value="PEBP"/>
</dbReference>
<sequence>APSLHTFSSHLPLAMIIPTLLSLLCIVAADKFMTHEVVPDVISHSPKHELFAEWDSGVETTLGNELTPTLVQKKPRLSWQAEEDGLYTVIMADPDAPSRENPSKREFLHWLVVNVKGSRLRTGTTVTDYIGAGPPEGTGPHRYVLSVWKQGRKLTADDYGKIVSRTSSEGRPHFRTMDFAKKVTGEADPRAVAGNFFSAAYDDYVPTLHKQIG</sequence>
<evidence type="ECO:0000256" key="1">
    <source>
        <dbReference type="SAM" id="Phobius"/>
    </source>
</evidence>
<dbReference type="Pfam" id="PF01161">
    <property type="entry name" value="PBP"/>
    <property type="match status" value="1"/>
</dbReference>
<evidence type="ECO:0000313" key="3">
    <source>
        <dbReference type="Proteomes" id="UP001432027"/>
    </source>
</evidence>
<dbReference type="InterPro" id="IPR035810">
    <property type="entry name" value="PEBP_euk"/>
</dbReference>
<keyword evidence="1" id="KW-1133">Transmembrane helix</keyword>
<organism evidence="2 3">
    <name type="scientific">Pristionchus entomophagus</name>
    <dbReference type="NCBI Taxonomy" id="358040"/>
    <lineage>
        <taxon>Eukaryota</taxon>
        <taxon>Metazoa</taxon>
        <taxon>Ecdysozoa</taxon>
        <taxon>Nematoda</taxon>
        <taxon>Chromadorea</taxon>
        <taxon>Rhabditida</taxon>
        <taxon>Rhabditina</taxon>
        <taxon>Diplogasteromorpha</taxon>
        <taxon>Diplogasteroidea</taxon>
        <taxon>Neodiplogasteridae</taxon>
        <taxon>Pristionchus</taxon>
    </lineage>
</organism>
<dbReference type="Gene3D" id="3.90.280.10">
    <property type="entry name" value="PEBP-like"/>
    <property type="match status" value="1"/>
</dbReference>
<feature type="non-terminal residue" evidence="2">
    <location>
        <position position="1"/>
    </location>
</feature>
<name>A0AAV5T1J4_9BILA</name>
<accession>A0AAV5T1J4</accession>
<proteinExistence type="predicted"/>
<dbReference type="InterPro" id="IPR036610">
    <property type="entry name" value="PEBP-like_sf"/>
</dbReference>
<keyword evidence="1" id="KW-0812">Transmembrane</keyword>
<dbReference type="PANTHER" id="PTHR11362">
    <property type="entry name" value="PHOSPHATIDYLETHANOLAMINE-BINDING PROTEIN"/>
    <property type="match status" value="1"/>
</dbReference>
<dbReference type="Proteomes" id="UP001432027">
    <property type="component" value="Unassembled WGS sequence"/>
</dbReference>
<gene>
    <name evidence="2" type="ORF">PENTCL1PPCAC_11279</name>
</gene>
<reference evidence="2" key="1">
    <citation type="submission" date="2023-10" db="EMBL/GenBank/DDBJ databases">
        <title>Genome assembly of Pristionchus species.</title>
        <authorList>
            <person name="Yoshida K."/>
            <person name="Sommer R.J."/>
        </authorList>
    </citation>
    <scope>NUCLEOTIDE SEQUENCE</scope>
    <source>
        <strain evidence="2">RS0144</strain>
    </source>
</reference>
<dbReference type="PANTHER" id="PTHR11362:SF82">
    <property type="entry name" value="PHOSPHATIDYLETHANOLAMINE-BINDING PROTEIN 4"/>
    <property type="match status" value="1"/>
</dbReference>
<dbReference type="CDD" id="cd00866">
    <property type="entry name" value="PEBP_euk"/>
    <property type="match status" value="1"/>
</dbReference>
<dbReference type="EMBL" id="BTSX01000003">
    <property type="protein sequence ID" value="GMS89104.1"/>
    <property type="molecule type" value="Genomic_DNA"/>
</dbReference>
<comment type="caution">
    <text evidence="2">The sequence shown here is derived from an EMBL/GenBank/DDBJ whole genome shotgun (WGS) entry which is preliminary data.</text>
</comment>
<keyword evidence="1" id="KW-0472">Membrane</keyword>
<keyword evidence="3" id="KW-1185">Reference proteome</keyword>
<evidence type="ECO:0000313" key="2">
    <source>
        <dbReference type="EMBL" id="GMS89104.1"/>
    </source>
</evidence>
<dbReference type="SUPFAM" id="SSF49777">
    <property type="entry name" value="PEBP-like"/>
    <property type="match status" value="1"/>
</dbReference>